<dbReference type="Proteomes" id="UP000253153">
    <property type="component" value="Unassembled WGS sequence"/>
</dbReference>
<dbReference type="InterPro" id="IPR052895">
    <property type="entry name" value="HetReg/Transcr_Mod"/>
</dbReference>
<name>A0A366S7R2_9HYPO</name>
<dbReference type="AlphaFoldDB" id="A0A366S7R2"/>
<organism evidence="2 3">
    <name type="scientific">Fusarium coffeatum</name>
    <dbReference type="NCBI Taxonomy" id="231269"/>
    <lineage>
        <taxon>Eukaryota</taxon>
        <taxon>Fungi</taxon>
        <taxon>Dikarya</taxon>
        <taxon>Ascomycota</taxon>
        <taxon>Pezizomycotina</taxon>
        <taxon>Sordariomycetes</taxon>
        <taxon>Hypocreomycetidae</taxon>
        <taxon>Hypocreales</taxon>
        <taxon>Nectriaceae</taxon>
        <taxon>Fusarium</taxon>
        <taxon>Fusarium incarnatum-equiseti species complex</taxon>
    </lineage>
</organism>
<dbReference type="RefSeq" id="XP_031019930.1">
    <property type="nucleotide sequence ID" value="XM_031155926.1"/>
</dbReference>
<dbReference type="PANTHER" id="PTHR24148:SF64">
    <property type="entry name" value="HETEROKARYON INCOMPATIBILITY DOMAIN-CONTAINING PROTEIN"/>
    <property type="match status" value="1"/>
</dbReference>
<gene>
    <name evidence="2" type="ORF">FIESC28_01776</name>
</gene>
<dbReference type="GeneID" id="41991222"/>
<reference evidence="2 3" key="1">
    <citation type="submission" date="2018-06" db="EMBL/GenBank/DDBJ databases">
        <title>Fusarium incarnatum-equiseti species complex species 28.</title>
        <authorList>
            <person name="Gardiner D.M."/>
        </authorList>
    </citation>
    <scope>NUCLEOTIDE SEQUENCE [LARGE SCALE GENOMIC DNA]</scope>
    <source>
        <strain evidence="2 3">FIESC_28</strain>
    </source>
</reference>
<accession>A0A366S7R2</accession>
<protein>
    <recommendedName>
        <fullName evidence="1">Heterokaryon incompatibility domain-containing protein</fullName>
    </recommendedName>
</protein>
<feature type="domain" description="Heterokaryon incompatibility" evidence="1">
    <location>
        <begin position="48"/>
        <end position="224"/>
    </location>
</feature>
<dbReference type="PANTHER" id="PTHR24148">
    <property type="entry name" value="ANKYRIN REPEAT DOMAIN-CONTAINING PROTEIN 39 HOMOLOG-RELATED"/>
    <property type="match status" value="1"/>
</dbReference>
<comment type="caution">
    <text evidence="2">The sequence shown here is derived from an EMBL/GenBank/DDBJ whole genome shotgun (WGS) entry which is preliminary data.</text>
</comment>
<keyword evidence="3" id="KW-1185">Reference proteome</keyword>
<evidence type="ECO:0000313" key="3">
    <source>
        <dbReference type="Proteomes" id="UP000253153"/>
    </source>
</evidence>
<dbReference type="InterPro" id="IPR010730">
    <property type="entry name" value="HET"/>
</dbReference>
<proteinExistence type="predicted"/>
<dbReference type="Pfam" id="PF06985">
    <property type="entry name" value="HET"/>
    <property type="match status" value="1"/>
</dbReference>
<evidence type="ECO:0000259" key="1">
    <source>
        <dbReference type="Pfam" id="PF06985"/>
    </source>
</evidence>
<evidence type="ECO:0000313" key="2">
    <source>
        <dbReference type="EMBL" id="RBR25339.1"/>
    </source>
</evidence>
<dbReference type="OrthoDB" id="2157530at2759"/>
<sequence length="358" mass="41204">MGQQMSWEEEDVFDDSCSWPRRLLHVESWTSYPWKQGNRYRGVYKPKYVALSYTWGRWRLKEGVQESVEALNIRNVPWKIPRVDPQHFTVDEFQNAIIAAANGDSGDRKQPKVKFVWLDVACIDQEDEDIKHAEVSRQFTIFNGAQRCAIWLASTSPIFAKIGICDFLSMRSPFTSVYMNMTSPGTDGDDIAKHMMIGYSEMLLASTTTMIEDPWFTSLWTLQETFISRDQSVFLCNNGEIVKDHRGEVIGMVDLMETSYSIFNYLSSQLHLMEGYQDVHALIKDTISHIERLGFRQCFVFQEMGAYFAARHRKASRSKDRIYGIMQIFDIKSGLSFMFSPSPLHLGKPGVRGKTVAM</sequence>
<dbReference type="EMBL" id="QKXC01000039">
    <property type="protein sequence ID" value="RBR25339.1"/>
    <property type="molecule type" value="Genomic_DNA"/>
</dbReference>